<evidence type="ECO:0000313" key="2">
    <source>
        <dbReference type="EMBL" id="TKR67769.1"/>
    </source>
</evidence>
<sequence length="392" mass="42029">MEVRSTEEAPSASYEPSSSSLLPNSAAAMLAAAGDRKQVRFAAATTAHSPQPLSPDSPPPPPPPPERPASSSRNGAATPRGLTTSRSFPLEGSALIDHTVTMDAAIEDFLRRSNSISVTDQSPLLDVSKCQVRRMSLKEFTGLEESPERREAAEAAAVYALNLAQRHKMQGLVPGVHSPSLIQKYSSRRRSSSGADHSGQIPEVLDELQEDVASLNELDEPPPEGDDEEIDYDAIETRLKNIRDRLAETMQGLANQKSPMRSNAVVAESDKVALLNESRRLAAGCKNMVRAVSEGHPDQRSSTTVHHVVESADRVTAAAETMIAKSGSSVFNAQLMTAKTDQMLNALAETVAHLKATEGSPAFSAETKELIRCSTTLAATLTQLIQAARTMK</sequence>
<evidence type="ECO:0000313" key="3">
    <source>
        <dbReference type="Proteomes" id="UP000298663"/>
    </source>
</evidence>
<comment type="caution">
    <text evidence="2">The sequence shown here is derived from an EMBL/GenBank/DDBJ whole genome shotgun (WGS) entry which is preliminary data.</text>
</comment>
<feature type="region of interest" description="Disordered" evidence="1">
    <location>
        <begin position="1"/>
        <end position="22"/>
    </location>
</feature>
<feature type="compositionally biased region" description="Pro residues" evidence="1">
    <location>
        <begin position="52"/>
        <end position="67"/>
    </location>
</feature>
<organism evidence="2 3">
    <name type="scientific">Steinernema carpocapsae</name>
    <name type="common">Entomopathogenic nematode</name>
    <dbReference type="NCBI Taxonomy" id="34508"/>
    <lineage>
        <taxon>Eukaryota</taxon>
        <taxon>Metazoa</taxon>
        <taxon>Ecdysozoa</taxon>
        <taxon>Nematoda</taxon>
        <taxon>Chromadorea</taxon>
        <taxon>Rhabditida</taxon>
        <taxon>Tylenchina</taxon>
        <taxon>Panagrolaimomorpha</taxon>
        <taxon>Strongyloidoidea</taxon>
        <taxon>Steinernematidae</taxon>
        <taxon>Steinernema</taxon>
    </lineage>
</organism>
<feature type="compositionally biased region" description="Low complexity" evidence="1">
    <location>
        <begin position="8"/>
        <end position="22"/>
    </location>
</feature>
<dbReference type="Proteomes" id="UP000298663">
    <property type="component" value="Unassembled WGS sequence"/>
</dbReference>
<proteinExistence type="predicted"/>
<accession>A0A4U5MEZ3</accession>
<name>A0A4U5MEZ3_STECR</name>
<gene>
    <name evidence="2" type="ORF">L596_023866</name>
</gene>
<protein>
    <submittedName>
        <fullName evidence="2">Uncharacterized protein</fullName>
    </submittedName>
</protein>
<keyword evidence="3" id="KW-1185">Reference proteome</keyword>
<evidence type="ECO:0000256" key="1">
    <source>
        <dbReference type="SAM" id="MobiDB-lite"/>
    </source>
</evidence>
<reference evidence="2 3" key="1">
    <citation type="journal article" date="2015" name="Genome Biol.">
        <title>Comparative genomics of Steinernema reveals deeply conserved gene regulatory networks.</title>
        <authorList>
            <person name="Dillman A.R."/>
            <person name="Macchietto M."/>
            <person name="Porter C.F."/>
            <person name="Rogers A."/>
            <person name="Williams B."/>
            <person name="Antoshechkin I."/>
            <person name="Lee M.M."/>
            <person name="Goodwin Z."/>
            <person name="Lu X."/>
            <person name="Lewis E.E."/>
            <person name="Goodrich-Blair H."/>
            <person name="Stock S.P."/>
            <person name="Adams B.J."/>
            <person name="Sternberg P.W."/>
            <person name="Mortazavi A."/>
        </authorList>
    </citation>
    <scope>NUCLEOTIDE SEQUENCE [LARGE SCALE GENOMIC DNA]</scope>
    <source>
        <strain evidence="2 3">ALL</strain>
    </source>
</reference>
<reference evidence="2 3" key="2">
    <citation type="journal article" date="2019" name="G3 (Bethesda)">
        <title>Hybrid Assembly of the Genome of the Entomopathogenic Nematode Steinernema carpocapsae Identifies the X-Chromosome.</title>
        <authorList>
            <person name="Serra L."/>
            <person name="Macchietto M."/>
            <person name="Macias-Munoz A."/>
            <person name="McGill C.J."/>
            <person name="Rodriguez I.M."/>
            <person name="Rodriguez B."/>
            <person name="Murad R."/>
            <person name="Mortazavi A."/>
        </authorList>
    </citation>
    <scope>NUCLEOTIDE SEQUENCE [LARGE SCALE GENOMIC DNA]</scope>
    <source>
        <strain evidence="2 3">ALL</strain>
    </source>
</reference>
<feature type="region of interest" description="Disordered" evidence="1">
    <location>
        <begin position="38"/>
        <end position="89"/>
    </location>
</feature>
<dbReference type="EMBL" id="AZBU02000008">
    <property type="protein sequence ID" value="TKR67769.1"/>
    <property type="molecule type" value="Genomic_DNA"/>
</dbReference>
<dbReference type="AlphaFoldDB" id="A0A4U5MEZ3"/>
<dbReference type="OrthoDB" id="5847988at2759"/>
<dbReference type="STRING" id="34508.A0A4U5MEZ3"/>